<proteinExistence type="predicted"/>
<accession>A0AAV4R7S2</accession>
<dbReference type="EMBL" id="BPLQ01005857">
    <property type="protein sequence ID" value="GIY17998.1"/>
    <property type="molecule type" value="Genomic_DNA"/>
</dbReference>
<evidence type="ECO:0000256" key="1">
    <source>
        <dbReference type="SAM" id="MobiDB-lite"/>
    </source>
</evidence>
<dbReference type="Proteomes" id="UP001054837">
    <property type="component" value="Unassembled WGS sequence"/>
</dbReference>
<gene>
    <name evidence="2" type="ORF">CDAR_462161</name>
</gene>
<evidence type="ECO:0000313" key="2">
    <source>
        <dbReference type="EMBL" id="GIY17998.1"/>
    </source>
</evidence>
<dbReference type="AlphaFoldDB" id="A0AAV4R7S2"/>
<protein>
    <submittedName>
        <fullName evidence="2">Uncharacterized protein</fullName>
    </submittedName>
</protein>
<feature type="compositionally biased region" description="Polar residues" evidence="1">
    <location>
        <begin position="8"/>
        <end position="17"/>
    </location>
</feature>
<evidence type="ECO:0000313" key="3">
    <source>
        <dbReference type="Proteomes" id="UP001054837"/>
    </source>
</evidence>
<comment type="caution">
    <text evidence="2">The sequence shown here is derived from an EMBL/GenBank/DDBJ whole genome shotgun (WGS) entry which is preliminary data.</text>
</comment>
<name>A0AAV4R7S2_9ARAC</name>
<feature type="region of interest" description="Disordered" evidence="1">
    <location>
        <begin position="70"/>
        <end position="90"/>
    </location>
</feature>
<sequence>MEVDVRNDCSSTGNSSHEGLPKVPAQGIHLSAVPMYLDETDICQQITLAEQHLNSLETVTQLGGGPAYSSPIAPSLLVSESNGRSKPKPY</sequence>
<feature type="region of interest" description="Disordered" evidence="1">
    <location>
        <begin position="1"/>
        <end position="22"/>
    </location>
</feature>
<reference evidence="2 3" key="1">
    <citation type="submission" date="2021-06" db="EMBL/GenBank/DDBJ databases">
        <title>Caerostris darwini draft genome.</title>
        <authorList>
            <person name="Kono N."/>
            <person name="Arakawa K."/>
        </authorList>
    </citation>
    <scope>NUCLEOTIDE SEQUENCE [LARGE SCALE GENOMIC DNA]</scope>
</reference>
<organism evidence="2 3">
    <name type="scientific">Caerostris darwini</name>
    <dbReference type="NCBI Taxonomy" id="1538125"/>
    <lineage>
        <taxon>Eukaryota</taxon>
        <taxon>Metazoa</taxon>
        <taxon>Ecdysozoa</taxon>
        <taxon>Arthropoda</taxon>
        <taxon>Chelicerata</taxon>
        <taxon>Arachnida</taxon>
        <taxon>Araneae</taxon>
        <taxon>Araneomorphae</taxon>
        <taxon>Entelegynae</taxon>
        <taxon>Araneoidea</taxon>
        <taxon>Araneidae</taxon>
        <taxon>Caerostris</taxon>
    </lineage>
</organism>
<keyword evidence="3" id="KW-1185">Reference proteome</keyword>